<dbReference type="EMBL" id="CP121252">
    <property type="protein sequence ID" value="WFP15546.1"/>
    <property type="molecule type" value="Genomic_DNA"/>
</dbReference>
<dbReference type="RefSeq" id="WP_278156381.1">
    <property type="nucleotide sequence ID" value="NZ_CP121252.1"/>
</dbReference>
<gene>
    <name evidence="1" type="ORF">P8192_09000</name>
</gene>
<organism evidence="1 2">
    <name type="scientific">Citricoccus muralis</name>
    <dbReference type="NCBI Taxonomy" id="169134"/>
    <lineage>
        <taxon>Bacteria</taxon>
        <taxon>Bacillati</taxon>
        <taxon>Actinomycetota</taxon>
        <taxon>Actinomycetes</taxon>
        <taxon>Micrococcales</taxon>
        <taxon>Micrococcaceae</taxon>
        <taxon>Citricoccus</taxon>
    </lineage>
</organism>
<name>A0ABY8H341_9MICC</name>
<dbReference type="Proteomes" id="UP001219037">
    <property type="component" value="Chromosome"/>
</dbReference>
<evidence type="ECO:0000313" key="1">
    <source>
        <dbReference type="EMBL" id="WFP15546.1"/>
    </source>
</evidence>
<accession>A0ABY8H341</accession>
<evidence type="ECO:0000313" key="2">
    <source>
        <dbReference type="Proteomes" id="UP001219037"/>
    </source>
</evidence>
<protein>
    <submittedName>
        <fullName evidence="1">Uncharacterized protein</fullName>
    </submittedName>
</protein>
<sequence length="185" mass="19201">MALSTTHAATVDAASVLRIGPLIESDRLVEISTHTGMGDLAWSHDESILASANGRVQLVDREGAPLGFAGPRAPTALVGAWGENGFAAAGGSLALIQDSEVLRERPLEELGLFSPPVFVEGSSDGERILVALAPPDGWDEPAEGAPLSTAQACAAAGRALTESEWAIYLPDRDFTPSCVSQRDGP</sequence>
<keyword evidence="2" id="KW-1185">Reference proteome</keyword>
<reference evidence="1 2" key="1">
    <citation type="submission" date="2023-04" db="EMBL/GenBank/DDBJ databases">
        <title>Funneling lignin-derived compounds into biodiesel using alkali-halophilic Citricoccus sp. P2.</title>
        <authorList>
            <person name="Luo C.-B."/>
        </authorList>
    </citation>
    <scope>NUCLEOTIDE SEQUENCE [LARGE SCALE GENOMIC DNA]</scope>
    <source>
        <strain evidence="1 2">P2</strain>
    </source>
</reference>
<proteinExistence type="predicted"/>